<gene>
    <name evidence="2" type="ORF">H8K36_12270</name>
</gene>
<dbReference type="Proteomes" id="UP000627446">
    <property type="component" value="Unassembled WGS sequence"/>
</dbReference>
<proteinExistence type="predicted"/>
<evidence type="ECO:0000313" key="3">
    <source>
        <dbReference type="Proteomes" id="UP000627446"/>
    </source>
</evidence>
<keyword evidence="1" id="KW-0472">Membrane</keyword>
<keyword evidence="3" id="KW-1185">Reference proteome</keyword>
<reference evidence="2" key="1">
    <citation type="submission" date="2020-08" db="EMBL/GenBank/DDBJ databases">
        <title>Novel species isolated from subtropical streams in China.</title>
        <authorList>
            <person name="Lu H."/>
        </authorList>
    </citation>
    <scope>NUCLEOTIDE SEQUENCE</scope>
    <source>
        <strain evidence="2">LX22W</strain>
    </source>
</reference>
<feature type="transmembrane region" description="Helical" evidence="1">
    <location>
        <begin position="12"/>
        <end position="34"/>
    </location>
</feature>
<protein>
    <submittedName>
        <fullName evidence="2">Uncharacterized protein</fullName>
    </submittedName>
</protein>
<organism evidence="2 3">
    <name type="scientific">Undibacterium nitidum</name>
    <dbReference type="NCBI Taxonomy" id="2762298"/>
    <lineage>
        <taxon>Bacteria</taxon>
        <taxon>Pseudomonadati</taxon>
        <taxon>Pseudomonadota</taxon>
        <taxon>Betaproteobacteria</taxon>
        <taxon>Burkholderiales</taxon>
        <taxon>Oxalobacteraceae</taxon>
        <taxon>Undibacterium</taxon>
    </lineage>
</organism>
<dbReference type="RefSeq" id="WP_186916767.1">
    <property type="nucleotide sequence ID" value="NZ_JACOFZ010000004.1"/>
</dbReference>
<comment type="caution">
    <text evidence="2">The sequence shown here is derived from an EMBL/GenBank/DDBJ whole genome shotgun (WGS) entry which is preliminary data.</text>
</comment>
<dbReference type="EMBL" id="JACOFZ010000004">
    <property type="protein sequence ID" value="MBC3882158.1"/>
    <property type="molecule type" value="Genomic_DNA"/>
</dbReference>
<keyword evidence="1" id="KW-1133">Transmembrane helix</keyword>
<evidence type="ECO:0000256" key="1">
    <source>
        <dbReference type="SAM" id="Phobius"/>
    </source>
</evidence>
<sequence length="92" mass="10399">MNEKETSDNSGRIGVGNFLILAIAFAAFGALLYWSWNFVGPSGQTFEIGPFILFWLREILLFGIVGIVLICAAILWFSRFIRRLLAKDENEL</sequence>
<accession>A0A923HQM2</accession>
<evidence type="ECO:0000313" key="2">
    <source>
        <dbReference type="EMBL" id="MBC3882158.1"/>
    </source>
</evidence>
<dbReference type="AlphaFoldDB" id="A0A923HQM2"/>
<keyword evidence="1" id="KW-0812">Transmembrane</keyword>
<name>A0A923HQM2_9BURK</name>
<feature type="transmembrane region" description="Helical" evidence="1">
    <location>
        <begin position="54"/>
        <end position="77"/>
    </location>
</feature>